<dbReference type="Proteomes" id="UP000307378">
    <property type="component" value="Unassembled WGS sequence"/>
</dbReference>
<name>A0A4S8PTV2_9HYPH</name>
<evidence type="ECO:0000256" key="1">
    <source>
        <dbReference type="SAM" id="MobiDB-lite"/>
    </source>
</evidence>
<feature type="compositionally biased region" description="Basic and acidic residues" evidence="1">
    <location>
        <begin position="34"/>
        <end position="63"/>
    </location>
</feature>
<evidence type="ECO:0000313" key="3">
    <source>
        <dbReference type="Proteomes" id="UP000307378"/>
    </source>
</evidence>
<proteinExistence type="predicted"/>
<dbReference type="AlphaFoldDB" id="A0A4S8PTV2"/>
<feature type="region of interest" description="Disordered" evidence="1">
    <location>
        <begin position="13"/>
        <end position="63"/>
    </location>
</feature>
<protein>
    <submittedName>
        <fullName evidence="2">DUF4169 family protein</fullName>
    </submittedName>
</protein>
<dbReference type="EMBL" id="STGU01000018">
    <property type="protein sequence ID" value="THV31779.1"/>
    <property type="molecule type" value="Genomic_DNA"/>
</dbReference>
<reference evidence="2 3" key="1">
    <citation type="submission" date="2019-04" db="EMBL/GenBank/DDBJ databases">
        <title>genome sequence of strain W3.</title>
        <authorList>
            <person name="Gao J."/>
            <person name="Sun J."/>
        </authorList>
    </citation>
    <scope>NUCLEOTIDE SEQUENCE [LARGE SCALE GENOMIC DNA]</scope>
    <source>
        <strain evidence="2 3">W3</strain>
    </source>
</reference>
<dbReference type="Pfam" id="PF13770">
    <property type="entry name" value="DUF4169"/>
    <property type="match status" value="1"/>
</dbReference>
<gene>
    <name evidence="2" type="ORF">FAA86_21545</name>
</gene>
<evidence type="ECO:0000313" key="2">
    <source>
        <dbReference type="EMBL" id="THV31779.1"/>
    </source>
</evidence>
<dbReference type="RefSeq" id="WP_113460842.1">
    <property type="nucleotide sequence ID" value="NZ_STGU01000018.1"/>
</dbReference>
<sequence length="63" mass="7284">MAADIVNLRQFRKAKVRSEREAAAEQNRISHGRTKAEKSLTRALNDKDARQHEQGRLEKPEQD</sequence>
<accession>A0A4S8PTV2</accession>
<dbReference type="InterPro" id="IPR025227">
    <property type="entry name" value="DUF4169"/>
</dbReference>
<comment type="caution">
    <text evidence="2">The sequence shown here is derived from an EMBL/GenBank/DDBJ whole genome shotgun (WGS) entry which is preliminary data.</text>
</comment>
<organism evidence="2 3">
    <name type="scientific">Rhizobium rosettiformans W3</name>
    <dbReference type="NCBI Taxonomy" id="538378"/>
    <lineage>
        <taxon>Bacteria</taxon>
        <taxon>Pseudomonadati</taxon>
        <taxon>Pseudomonadota</taxon>
        <taxon>Alphaproteobacteria</taxon>
        <taxon>Hyphomicrobiales</taxon>
        <taxon>Rhizobiaceae</taxon>
        <taxon>Rhizobium/Agrobacterium group</taxon>
        <taxon>Rhizobium</taxon>
    </lineage>
</organism>